<accession>A0AAD7IVW8</accession>
<evidence type="ECO:0000313" key="2">
    <source>
        <dbReference type="EMBL" id="KAJ7751480.1"/>
    </source>
</evidence>
<feature type="compositionally biased region" description="Acidic residues" evidence="1">
    <location>
        <begin position="80"/>
        <end position="92"/>
    </location>
</feature>
<feature type="compositionally biased region" description="Polar residues" evidence="1">
    <location>
        <begin position="46"/>
        <end position="66"/>
    </location>
</feature>
<dbReference type="EMBL" id="JARJLG010000078">
    <property type="protein sequence ID" value="KAJ7751480.1"/>
    <property type="molecule type" value="Genomic_DNA"/>
</dbReference>
<dbReference type="AlphaFoldDB" id="A0AAD7IVW8"/>
<evidence type="ECO:0000256" key="1">
    <source>
        <dbReference type="SAM" id="MobiDB-lite"/>
    </source>
</evidence>
<feature type="region of interest" description="Disordered" evidence="1">
    <location>
        <begin position="29"/>
        <end position="220"/>
    </location>
</feature>
<reference evidence="2" key="1">
    <citation type="submission" date="2023-03" db="EMBL/GenBank/DDBJ databases">
        <title>Massive genome expansion in bonnet fungi (Mycena s.s.) driven by repeated elements and novel gene families across ecological guilds.</title>
        <authorList>
            <consortium name="Lawrence Berkeley National Laboratory"/>
            <person name="Harder C.B."/>
            <person name="Miyauchi S."/>
            <person name="Viragh M."/>
            <person name="Kuo A."/>
            <person name="Thoen E."/>
            <person name="Andreopoulos B."/>
            <person name="Lu D."/>
            <person name="Skrede I."/>
            <person name="Drula E."/>
            <person name="Henrissat B."/>
            <person name="Morin E."/>
            <person name="Kohler A."/>
            <person name="Barry K."/>
            <person name="LaButti K."/>
            <person name="Morin E."/>
            <person name="Salamov A."/>
            <person name="Lipzen A."/>
            <person name="Mereny Z."/>
            <person name="Hegedus B."/>
            <person name="Baldrian P."/>
            <person name="Stursova M."/>
            <person name="Weitz H."/>
            <person name="Taylor A."/>
            <person name="Grigoriev I.V."/>
            <person name="Nagy L.G."/>
            <person name="Martin F."/>
            <person name="Kauserud H."/>
        </authorList>
    </citation>
    <scope>NUCLEOTIDE SEQUENCE</scope>
    <source>
        <strain evidence="2">CBHHK188m</strain>
    </source>
</reference>
<gene>
    <name evidence="2" type="ORF">DFH07DRAFT_774725</name>
</gene>
<keyword evidence="3" id="KW-1185">Reference proteome</keyword>
<sequence length="349" mass="37287">MSTPGTKLTPAERRKATLAAKAAKELEDNIAFQNKSRKAGGRQAKQVANQKADQPSTCKRTSSTAQVPAMPAQKARETQDDADEDEPEDDQDPAVVKSKAKARKYPARAIDIETDSGPEDPAAVPIKAFPRLDLANLPAKTKPTGGSKAKPIEATAGKTNPSKAAKLKPAAAKPVKIISESESKSESLVTASSDSEPNEHSSSEEGNDGPVDDADFLSEHKQLDLAHRAMEDGLQQRGLRGQSNVLVGSRQSDPRRGIPTGLRTSRSGNRGLALGCSWGDGDYFRLLSSKVSGGSKSWKLIPPHPPSSGGKQIPSWISARSLAVTEHKMRCIPSSGTPRRWQARLRAHS</sequence>
<organism evidence="2 3">
    <name type="scientific">Mycena maculata</name>
    <dbReference type="NCBI Taxonomy" id="230809"/>
    <lineage>
        <taxon>Eukaryota</taxon>
        <taxon>Fungi</taxon>
        <taxon>Dikarya</taxon>
        <taxon>Basidiomycota</taxon>
        <taxon>Agaricomycotina</taxon>
        <taxon>Agaricomycetes</taxon>
        <taxon>Agaricomycetidae</taxon>
        <taxon>Agaricales</taxon>
        <taxon>Marasmiineae</taxon>
        <taxon>Mycenaceae</taxon>
        <taxon>Mycena</taxon>
    </lineage>
</organism>
<comment type="caution">
    <text evidence="2">The sequence shown here is derived from an EMBL/GenBank/DDBJ whole genome shotgun (WGS) entry which is preliminary data.</text>
</comment>
<feature type="compositionally biased region" description="Low complexity" evidence="1">
    <location>
        <begin position="163"/>
        <end position="178"/>
    </location>
</feature>
<name>A0AAD7IVW8_9AGAR</name>
<dbReference type="Proteomes" id="UP001215280">
    <property type="component" value="Unassembled WGS sequence"/>
</dbReference>
<feature type="compositionally biased region" description="Acidic residues" evidence="1">
    <location>
        <begin position="205"/>
        <end position="216"/>
    </location>
</feature>
<evidence type="ECO:0000313" key="3">
    <source>
        <dbReference type="Proteomes" id="UP001215280"/>
    </source>
</evidence>
<proteinExistence type="predicted"/>
<protein>
    <submittedName>
        <fullName evidence="2">Uncharacterized protein</fullName>
    </submittedName>
</protein>
<feature type="region of interest" description="Disordered" evidence="1">
    <location>
        <begin position="247"/>
        <end position="266"/>
    </location>
</feature>